<keyword evidence="1" id="KW-0472">Membrane</keyword>
<geneLocation type="plasmid" evidence="2 3">
    <name>unnamed1</name>
</geneLocation>
<sequence>MAILIAVLSGTLGALLAFMLTRHLGASELVAIGSAGATFLGVSATVKYIEEKLGLL</sequence>
<dbReference type="RefSeq" id="WP_159042588.1">
    <property type="nucleotide sequence ID" value="NZ_CP108037.1"/>
</dbReference>
<keyword evidence="1" id="KW-0812">Transmembrane</keyword>
<keyword evidence="1" id="KW-1133">Transmembrane helix</keyword>
<organism evidence="2 3">
    <name type="scientific">Streptomyces erythrochromogenes</name>
    <dbReference type="NCBI Taxonomy" id="285574"/>
    <lineage>
        <taxon>Bacteria</taxon>
        <taxon>Bacillati</taxon>
        <taxon>Actinomycetota</taxon>
        <taxon>Actinomycetes</taxon>
        <taxon>Kitasatosporales</taxon>
        <taxon>Streptomycetaceae</taxon>
        <taxon>Streptomyces</taxon>
    </lineage>
</organism>
<dbReference type="EMBL" id="CP108037">
    <property type="protein sequence ID" value="WUN84594.1"/>
    <property type="molecule type" value="Genomic_DNA"/>
</dbReference>
<evidence type="ECO:0000313" key="3">
    <source>
        <dbReference type="Proteomes" id="UP001432312"/>
    </source>
</evidence>
<evidence type="ECO:0000313" key="2">
    <source>
        <dbReference type="EMBL" id="WUN84594.1"/>
    </source>
</evidence>
<name>A0ABZ1QQ49_9ACTN</name>
<gene>
    <name evidence="2" type="ORF">OHA91_39420</name>
</gene>
<keyword evidence="3" id="KW-1185">Reference proteome</keyword>
<dbReference type="GeneID" id="95502257"/>
<reference evidence="2" key="1">
    <citation type="submission" date="2022-10" db="EMBL/GenBank/DDBJ databases">
        <title>The complete genomes of actinobacterial strains from the NBC collection.</title>
        <authorList>
            <person name="Joergensen T.S."/>
            <person name="Alvarez Arevalo M."/>
            <person name="Sterndorff E.B."/>
            <person name="Faurdal D."/>
            <person name="Vuksanovic O."/>
            <person name="Mourched A.-S."/>
            <person name="Charusanti P."/>
            <person name="Shaw S."/>
            <person name="Blin K."/>
            <person name="Weber T."/>
        </authorList>
    </citation>
    <scope>NUCLEOTIDE SEQUENCE</scope>
    <source>
        <strain evidence="2">NBC_00303</strain>
        <plasmid evidence="2">unnamed1</plasmid>
    </source>
</reference>
<dbReference type="Proteomes" id="UP001432312">
    <property type="component" value="Plasmid unnamed1"/>
</dbReference>
<feature type="transmembrane region" description="Helical" evidence="1">
    <location>
        <begin position="29"/>
        <end position="49"/>
    </location>
</feature>
<keyword evidence="2" id="KW-0614">Plasmid</keyword>
<proteinExistence type="predicted"/>
<evidence type="ECO:0008006" key="4">
    <source>
        <dbReference type="Google" id="ProtNLM"/>
    </source>
</evidence>
<protein>
    <recommendedName>
        <fullName evidence="4">ZIP family metal transporter</fullName>
    </recommendedName>
</protein>
<accession>A0ABZ1QQ49</accession>
<evidence type="ECO:0000256" key="1">
    <source>
        <dbReference type="SAM" id="Phobius"/>
    </source>
</evidence>